<protein>
    <submittedName>
        <fullName evidence="4">Ankyrin repeat-containing protein</fullName>
    </submittedName>
</protein>
<evidence type="ECO:0000313" key="3">
    <source>
        <dbReference type="EMBL" id="KAA0058428.1"/>
    </source>
</evidence>
<sequence>MALYTKKTTGQWKIWRKKNLKYKGNWIEEVQVTMMLVATVIATVTFQAGVNHPGGVWQQDTSFSYTSFEKNSTHTGMGLYSSLSDYNNRTVVLPAGTSIMVYQQEEEYWIYLWINTVSFLASMSLMLMIVSRFLLQNRICSCLLTLATCIAVVSLAIGYLLGVKMVNLMSFSDYIEINPYDNAFPETIMCCLGVVGMVGLWQLTHFLKSLFHIFTSKLKSLATSR</sequence>
<feature type="transmembrane region" description="Helical" evidence="1">
    <location>
        <begin position="183"/>
        <end position="203"/>
    </location>
</feature>
<feature type="domain" description="PGG" evidence="2">
    <location>
        <begin position="25"/>
        <end position="64"/>
    </location>
</feature>
<accession>A0A5D3BCC9</accession>
<dbReference type="InterPro" id="IPR026961">
    <property type="entry name" value="PGG_dom"/>
</dbReference>
<keyword evidence="1" id="KW-0812">Transmembrane</keyword>
<evidence type="ECO:0000256" key="1">
    <source>
        <dbReference type="SAM" id="Phobius"/>
    </source>
</evidence>
<dbReference type="EMBL" id="SSTD01019279">
    <property type="protein sequence ID" value="TYJ96689.1"/>
    <property type="molecule type" value="Genomic_DNA"/>
</dbReference>
<gene>
    <name evidence="4" type="ORF">E5676_scaffold535G00020</name>
    <name evidence="3" type="ORF">E6C27_scaffold132G00110</name>
</gene>
<dbReference type="Proteomes" id="UP000321393">
    <property type="component" value="Unassembled WGS sequence"/>
</dbReference>
<feature type="transmembrane region" description="Helical" evidence="1">
    <location>
        <begin position="108"/>
        <end position="130"/>
    </location>
</feature>
<dbReference type="STRING" id="1194695.A0A5D3BCC9"/>
<comment type="caution">
    <text evidence="4">The sequence shown here is derived from an EMBL/GenBank/DDBJ whole genome shotgun (WGS) entry which is preliminary data.</text>
</comment>
<evidence type="ECO:0000259" key="2">
    <source>
        <dbReference type="Pfam" id="PF13962"/>
    </source>
</evidence>
<keyword evidence="1" id="KW-0472">Membrane</keyword>
<evidence type="ECO:0000313" key="5">
    <source>
        <dbReference type="Proteomes" id="UP000321393"/>
    </source>
</evidence>
<dbReference type="GO" id="GO:0016020">
    <property type="term" value="C:membrane"/>
    <property type="evidence" value="ECO:0007669"/>
    <property type="project" value="TreeGrafter"/>
</dbReference>
<proteinExistence type="predicted"/>
<evidence type="ECO:0000313" key="4">
    <source>
        <dbReference type="EMBL" id="TYJ96689.1"/>
    </source>
</evidence>
<dbReference type="EMBL" id="SSTE01006761">
    <property type="protein sequence ID" value="KAA0058428.1"/>
    <property type="molecule type" value="Genomic_DNA"/>
</dbReference>
<name>A0A5D3BCC9_CUCMM</name>
<dbReference type="Pfam" id="PF13962">
    <property type="entry name" value="PGG"/>
    <property type="match status" value="1"/>
</dbReference>
<evidence type="ECO:0000313" key="6">
    <source>
        <dbReference type="Proteomes" id="UP000321947"/>
    </source>
</evidence>
<keyword evidence="1" id="KW-1133">Transmembrane helix</keyword>
<feature type="transmembrane region" description="Helical" evidence="1">
    <location>
        <begin position="26"/>
        <end position="48"/>
    </location>
</feature>
<feature type="transmembrane region" description="Helical" evidence="1">
    <location>
        <begin position="142"/>
        <end position="163"/>
    </location>
</feature>
<organism evidence="4 6">
    <name type="scientific">Cucumis melo var. makuwa</name>
    <name type="common">Oriental melon</name>
    <dbReference type="NCBI Taxonomy" id="1194695"/>
    <lineage>
        <taxon>Eukaryota</taxon>
        <taxon>Viridiplantae</taxon>
        <taxon>Streptophyta</taxon>
        <taxon>Embryophyta</taxon>
        <taxon>Tracheophyta</taxon>
        <taxon>Spermatophyta</taxon>
        <taxon>Magnoliopsida</taxon>
        <taxon>eudicotyledons</taxon>
        <taxon>Gunneridae</taxon>
        <taxon>Pentapetalae</taxon>
        <taxon>rosids</taxon>
        <taxon>fabids</taxon>
        <taxon>Cucurbitales</taxon>
        <taxon>Cucurbitaceae</taxon>
        <taxon>Benincaseae</taxon>
        <taxon>Cucumis</taxon>
    </lineage>
</organism>
<dbReference type="AlphaFoldDB" id="A0A5D3BCC9"/>
<dbReference type="PANTHER" id="PTHR24177:SF426">
    <property type="entry name" value="PROTEIN, PUTATIVE-RELATED"/>
    <property type="match status" value="1"/>
</dbReference>
<dbReference type="Proteomes" id="UP000321947">
    <property type="component" value="Unassembled WGS sequence"/>
</dbReference>
<reference evidence="5 6" key="1">
    <citation type="submission" date="2019-08" db="EMBL/GenBank/DDBJ databases">
        <title>Draft genome sequences of two oriental melons (Cucumis melo L. var makuwa).</title>
        <authorList>
            <person name="Kwon S.-Y."/>
        </authorList>
    </citation>
    <scope>NUCLEOTIDE SEQUENCE [LARGE SCALE GENOMIC DNA]</scope>
    <source>
        <strain evidence="6">cv. Chang Bougi</strain>
        <strain evidence="5">cv. SW 3</strain>
        <tissue evidence="4">Leaf</tissue>
    </source>
</reference>
<dbReference type="PANTHER" id="PTHR24177">
    <property type="entry name" value="CASKIN"/>
    <property type="match status" value="1"/>
</dbReference>
<dbReference type="OrthoDB" id="681126at2759"/>